<dbReference type="AlphaFoldDB" id="A0A0A1W178"/>
<reference evidence="2" key="1">
    <citation type="journal article" date="2015" name="Genome">
        <title>Whole Genome Sequence of the Non-Microcystin-Producing Microcystis aeruginosa Strain NIES-44.</title>
        <authorList>
            <person name="Okano K."/>
            <person name="Miyata N."/>
            <person name="Ozaki Y."/>
        </authorList>
    </citation>
    <scope>NUCLEOTIDE SEQUENCE [LARGE SCALE GENOMIC DNA]</scope>
    <source>
        <strain evidence="2">NIES-44</strain>
    </source>
</reference>
<evidence type="ECO:0000313" key="2">
    <source>
        <dbReference type="Proteomes" id="UP000030321"/>
    </source>
</evidence>
<evidence type="ECO:0000313" key="1">
    <source>
        <dbReference type="EMBL" id="GAL95483.1"/>
    </source>
</evidence>
<proteinExistence type="predicted"/>
<name>A0A0A1W178_MICAE</name>
<protein>
    <submittedName>
        <fullName evidence="1">Uncharacterized protein</fullName>
    </submittedName>
</protein>
<dbReference type="EMBL" id="BBPA01000071">
    <property type="protein sequence ID" value="GAL95483.1"/>
    <property type="molecule type" value="Genomic_DNA"/>
</dbReference>
<accession>A0A0A1W178</accession>
<dbReference type="Proteomes" id="UP000030321">
    <property type="component" value="Unassembled WGS sequence"/>
</dbReference>
<organism evidence="1 2">
    <name type="scientific">Microcystis aeruginosa NIES-44</name>
    <dbReference type="NCBI Taxonomy" id="449439"/>
    <lineage>
        <taxon>Bacteria</taxon>
        <taxon>Bacillati</taxon>
        <taxon>Cyanobacteriota</taxon>
        <taxon>Cyanophyceae</taxon>
        <taxon>Oscillatoriophycideae</taxon>
        <taxon>Chroococcales</taxon>
        <taxon>Microcystaceae</taxon>
        <taxon>Microcystis</taxon>
    </lineage>
</organism>
<comment type="caution">
    <text evidence="1">The sequence shown here is derived from an EMBL/GenBank/DDBJ whole genome shotgun (WGS) entry which is preliminary data.</text>
</comment>
<dbReference type="RefSeq" id="WP_045362094.1">
    <property type="nucleotide sequence ID" value="NZ_BBPA01000071.1"/>
</dbReference>
<sequence length="154" mass="17205">MKLKAQLHILSREAVNYGLATVVMEEAVNPVLAAFAKQLKHLQYYVVQNSQGDWLLTTLAHRQQPQQEKRVIYAFATEKMAISAQNTANSPLSTLLIPVTHLLFQLFAVEKVDSIIFLENAHTAQTGKEISRTQLKANIEKQLQKLGTIPANLA</sequence>
<gene>
    <name evidence="1" type="ORF">N44_04338</name>
</gene>